<dbReference type="Gene3D" id="1.25.40.10">
    <property type="entry name" value="Tetratricopeptide repeat domain"/>
    <property type="match status" value="1"/>
</dbReference>
<keyword evidence="1" id="KW-0677">Repeat</keyword>
<protein>
    <submittedName>
        <fullName evidence="4">Uncharacterized protein</fullName>
    </submittedName>
</protein>
<evidence type="ECO:0000313" key="4">
    <source>
        <dbReference type="EMBL" id="KRH95131.1"/>
    </source>
</evidence>
<dbReference type="AlphaFoldDB" id="A0A0R0MA33"/>
<dbReference type="SMART" id="SM00028">
    <property type="entry name" value="TPR"/>
    <property type="match status" value="2"/>
</dbReference>
<dbReference type="OrthoDB" id="2190529at2759"/>
<evidence type="ECO:0000256" key="2">
    <source>
        <dbReference type="ARBA" id="ARBA00022803"/>
    </source>
</evidence>
<sequence length="566" mass="66427">MAQSDLHEFIIKNSKSIKKRTDQSVKPGIHHLNIFSDINPASLQGDDLVEYFLTAFKIENDGHLYKKQLIDHVDKIDNPFFKTIVLCEVNYFNSAIQIIEELKKHFGMEVEVIGAQANYKEYNNKINDAIFIDIQDIENSNILSKRPHYKFETEKYSFIDQKIVPLNVKEQKLLILIIFYILKLSEIETHKKEQHFEFANAFLDRLLFIQNESFPNRDYILGHFKNLLRGELNEIEFLNKYDNELPFIPSFDYFRVLADNHFKKYNFESALQIYTILEQHLKMVKCYLGLNKEDEMKKELHRIRHQLEKKLLGSDPEYADLHLNSEVNKKNIEIGERPVLNTDEVRKQLNFENKMDQLEIDNDGPTHIENPITKSAESTTKDQKGTDISDLSLSEMKFALVNTYDLLAEITKDPSYYDKSYKLYQSHETLKNKALYLIRDQRITEAIDILQQALEHSQNDVKLFHMLGCLKIALNQNGEPELRKILSIDPDNYETLLNLADFKIQRNSNSEALDYLQKAFKIHQNEHVAKCIVTLLTKENRKDELEKFLSDNNALLDDESVEHKQE</sequence>
<dbReference type="Proteomes" id="UP000051530">
    <property type="component" value="Unassembled WGS sequence"/>
</dbReference>
<dbReference type="PANTHER" id="PTHR16193:SF0">
    <property type="entry name" value="TETRATRICOPEPTIDE REPEAT PROTEIN 27"/>
    <property type="match status" value="1"/>
</dbReference>
<dbReference type="InterPro" id="IPR044244">
    <property type="entry name" value="TTC27/Emw1"/>
</dbReference>
<comment type="caution">
    <text evidence="4">The sequence shown here is derived from an EMBL/GenBank/DDBJ whole genome shotgun (WGS) entry which is preliminary data.</text>
</comment>
<organism evidence="4 5">
    <name type="scientific">Pseudoloma neurophilia</name>
    <dbReference type="NCBI Taxonomy" id="146866"/>
    <lineage>
        <taxon>Eukaryota</taxon>
        <taxon>Fungi</taxon>
        <taxon>Fungi incertae sedis</taxon>
        <taxon>Microsporidia</taxon>
        <taxon>Pseudoloma</taxon>
    </lineage>
</organism>
<dbReference type="PANTHER" id="PTHR16193">
    <property type="entry name" value="TETRATRICOPEPTIDE REPEAT PROTEIN 27"/>
    <property type="match status" value="1"/>
</dbReference>
<feature type="region of interest" description="Disordered" evidence="3">
    <location>
        <begin position="359"/>
        <end position="386"/>
    </location>
</feature>
<evidence type="ECO:0000256" key="1">
    <source>
        <dbReference type="ARBA" id="ARBA00022737"/>
    </source>
</evidence>
<dbReference type="VEuPathDB" id="MicrosporidiaDB:M153_2500032247"/>
<dbReference type="SUPFAM" id="SSF48452">
    <property type="entry name" value="TPR-like"/>
    <property type="match status" value="1"/>
</dbReference>
<dbReference type="InterPro" id="IPR019734">
    <property type="entry name" value="TPR_rpt"/>
</dbReference>
<reference evidence="4 5" key="1">
    <citation type="submission" date="2015-07" db="EMBL/GenBank/DDBJ databases">
        <title>The genome of Pseudoloma neurophilia, a relevant intracellular parasite of the zebrafish.</title>
        <authorList>
            <person name="Ndikumana S."/>
            <person name="Pelin A."/>
            <person name="Sanders J."/>
            <person name="Corradi N."/>
        </authorList>
    </citation>
    <scope>NUCLEOTIDE SEQUENCE [LARGE SCALE GENOMIC DNA]</scope>
    <source>
        <strain evidence="4 5">MK1</strain>
    </source>
</reference>
<keyword evidence="5" id="KW-1185">Reference proteome</keyword>
<accession>A0A0R0MA33</accession>
<dbReference type="Pfam" id="PF14559">
    <property type="entry name" value="TPR_19"/>
    <property type="match status" value="1"/>
</dbReference>
<gene>
    <name evidence="4" type="ORF">M153_2500032247</name>
</gene>
<name>A0A0R0MA33_9MICR</name>
<proteinExistence type="predicted"/>
<evidence type="ECO:0000313" key="5">
    <source>
        <dbReference type="Proteomes" id="UP000051530"/>
    </source>
</evidence>
<dbReference type="InterPro" id="IPR011990">
    <property type="entry name" value="TPR-like_helical_dom_sf"/>
</dbReference>
<dbReference type="EMBL" id="LGUB01000005">
    <property type="protein sequence ID" value="KRH95131.1"/>
    <property type="molecule type" value="Genomic_DNA"/>
</dbReference>
<evidence type="ECO:0000256" key="3">
    <source>
        <dbReference type="SAM" id="MobiDB-lite"/>
    </source>
</evidence>
<keyword evidence="2" id="KW-0802">TPR repeat</keyword>